<keyword evidence="1" id="KW-1133">Transmembrane helix</keyword>
<evidence type="ECO:0000313" key="2">
    <source>
        <dbReference type="EMBL" id="MFC5344040.1"/>
    </source>
</evidence>
<dbReference type="EMBL" id="JBHSLF010000018">
    <property type="protein sequence ID" value="MFC5344040.1"/>
    <property type="molecule type" value="Genomic_DNA"/>
</dbReference>
<dbReference type="Proteomes" id="UP001596152">
    <property type="component" value="Unassembled WGS sequence"/>
</dbReference>
<accession>A0ABW0FQP0</accession>
<keyword evidence="1" id="KW-0472">Membrane</keyword>
<sequence length="89" mass="10053">MRVLRELWRRLPVLIGLLICLTSFGFTAVLGVDCVRTGVAAGKYGARYYRAEGDPFYYFTVAVFGVGSVFWLGLAVLSVVVLIRWKDWM</sequence>
<organism evidence="2 3">
    <name type="scientific">Brevundimonas staleyi</name>
    <dbReference type="NCBI Taxonomy" id="74326"/>
    <lineage>
        <taxon>Bacteria</taxon>
        <taxon>Pseudomonadati</taxon>
        <taxon>Pseudomonadota</taxon>
        <taxon>Alphaproteobacteria</taxon>
        <taxon>Caulobacterales</taxon>
        <taxon>Caulobacteraceae</taxon>
        <taxon>Brevundimonas</taxon>
    </lineage>
</organism>
<dbReference type="RefSeq" id="WP_374037412.1">
    <property type="nucleotide sequence ID" value="NZ_CP169082.1"/>
</dbReference>
<feature type="transmembrane region" description="Helical" evidence="1">
    <location>
        <begin position="55"/>
        <end position="83"/>
    </location>
</feature>
<proteinExistence type="predicted"/>
<name>A0ABW0FQP0_9CAUL</name>
<reference evidence="3" key="1">
    <citation type="journal article" date="2019" name="Int. J. Syst. Evol. Microbiol.">
        <title>The Global Catalogue of Microorganisms (GCM) 10K type strain sequencing project: providing services to taxonomists for standard genome sequencing and annotation.</title>
        <authorList>
            <consortium name="The Broad Institute Genomics Platform"/>
            <consortium name="The Broad Institute Genome Sequencing Center for Infectious Disease"/>
            <person name="Wu L."/>
            <person name="Ma J."/>
        </authorList>
    </citation>
    <scope>NUCLEOTIDE SEQUENCE [LARGE SCALE GENOMIC DNA]</scope>
    <source>
        <strain evidence="3">JCM 12125</strain>
    </source>
</reference>
<evidence type="ECO:0000256" key="1">
    <source>
        <dbReference type="SAM" id="Phobius"/>
    </source>
</evidence>
<gene>
    <name evidence="2" type="ORF">ACFPIE_08960</name>
</gene>
<evidence type="ECO:0000313" key="3">
    <source>
        <dbReference type="Proteomes" id="UP001596152"/>
    </source>
</evidence>
<keyword evidence="1" id="KW-0812">Transmembrane</keyword>
<protein>
    <submittedName>
        <fullName evidence="2">Uncharacterized protein</fullName>
    </submittedName>
</protein>
<keyword evidence="3" id="KW-1185">Reference proteome</keyword>
<comment type="caution">
    <text evidence="2">The sequence shown here is derived from an EMBL/GenBank/DDBJ whole genome shotgun (WGS) entry which is preliminary data.</text>
</comment>